<evidence type="ECO:0000256" key="6">
    <source>
        <dbReference type="SAM" id="Phobius"/>
    </source>
</evidence>
<keyword evidence="4 6" id="KW-1133">Transmembrane helix</keyword>
<evidence type="ECO:0000256" key="3">
    <source>
        <dbReference type="ARBA" id="ARBA00022692"/>
    </source>
</evidence>
<dbReference type="InterPro" id="IPR007919">
    <property type="entry name" value="UPF0220"/>
</dbReference>
<evidence type="ECO:0000256" key="1">
    <source>
        <dbReference type="ARBA" id="ARBA00004141"/>
    </source>
</evidence>
<comment type="subcellular location">
    <subcellularLocation>
        <location evidence="1">Membrane</location>
        <topology evidence="1">Multi-pass membrane protein</topology>
    </subcellularLocation>
</comment>
<comment type="caution">
    <text evidence="7">The sequence shown here is derived from an EMBL/GenBank/DDBJ whole genome shotgun (WGS) entry which is preliminary data.</text>
</comment>
<feature type="transmembrane region" description="Helical" evidence="6">
    <location>
        <begin position="135"/>
        <end position="156"/>
    </location>
</feature>
<dbReference type="AlphaFoldDB" id="A0AAW1R0T5"/>
<organism evidence="7 8">
    <name type="scientific">Apatococcus lobatus</name>
    <dbReference type="NCBI Taxonomy" id="904363"/>
    <lineage>
        <taxon>Eukaryota</taxon>
        <taxon>Viridiplantae</taxon>
        <taxon>Chlorophyta</taxon>
        <taxon>core chlorophytes</taxon>
        <taxon>Trebouxiophyceae</taxon>
        <taxon>Chlorellales</taxon>
        <taxon>Chlorellaceae</taxon>
        <taxon>Apatococcus</taxon>
    </lineage>
</organism>
<evidence type="ECO:0000313" key="7">
    <source>
        <dbReference type="EMBL" id="KAK9827080.1"/>
    </source>
</evidence>
<keyword evidence="8" id="KW-1185">Reference proteome</keyword>
<comment type="similarity">
    <text evidence="2">Belongs to the UPF0220 family.</text>
</comment>
<sequence>MGCIDWFIFADVDYDRITSKLRQYSPGIAGAMFGAAWWCWIDAIIYSAAVKGTGYPPIIYHLPGIVATLALIFINLISRDDLNNYTDYYNSGDEGSETRARCWLFFAYMVAFGAVAGGVAILVTCVQHHPEITRIGAASLIQSGLILSSALLLWAFRSEDTGGYGAAF</sequence>
<reference evidence="7 8" key="1">
    <citation type="journal article" date="2024" name="Nat. Commun.">
        <title>Phylogenomics reveals the evolutionary origins of lichenization in chlorophyte algae.</title>
        <authorList>
            <person name="Puginier C."/>
            <person name="Libourel C."/>
            <person name="Otte J."/>
            <person name="Skaloud P."/>
            <person name="Haon M."/>
            <person name="Grisel S."/>
            <person name="Petersen M."/>
            <person name="Berrin J.G."/>
            <person name="Delaux P.M."/>
            <person name="Dal Grande F."/>
            <person name="Keller J."/>
        </authorList>
    </citation>
    <scope>NUCLEOTIDE SEQUENCE [LARGE SCALE GENOMIC DNA]</scope>
    <source>
        <strain evidence="7 8">SAG 2145</strain>
    </source>
</reference>
<dbReference type="Pfam" id="PF05255">
    <property type="entry name" value="UPF0220"/>
    <property type="match status" value="1"/>
</dbReference>
<protein>
    <submittedName>
        <fullName evidence="7">Uncharacterized protein</fullName>
    </submittedName>
</protein>
<dbReference type="GO" id="GO:0016020">
    <property type="term" value="C:membrane"/>
    <property type="evidence" value="ECO:0007669"/>
    <property type="project" value="UniProtKB-SubCell"/>
</dbReference>
<evidence type="ECO:0000256" key="4">
    <source>
        <dbReference type="ARBA" id="ARBA00022989"/>
    </source>
</evidence>
<evidence type="ECO:0000256" key="5">
    <source>
        <dbReference type="ARBA" id="ARBA00023136"/>
    </source>
</evidence>
<feature type="transmembrane region" description="Helical" evidence="6">
    <location>
        <begin position="58"/>
        <end position="78"/>
    </location>
</feature>
<feature type="transmembrane region" description="Helical" evidence="6">
    <location>
        <begin position="103"/>
        <end position="123"/>
    </location>
</feature>
<dbReference type="EMBL" id="JALJOS010000019">
    <property type="protein sequence ID" value="KAK9827080.1"/>
    <property type="molecule type" value="Genomic_DNA"/>
</dbReference>
<dbReference type="Proteomes" id="UP001438707">
    <property type="component" value="Unassembled WGS sequence"/>
</dbReference>
<evidence type="ECO:0000313" key="8">
    <source>
        <dbReference type="Proteomes" id="UP001438707"/>
    </source>
</evidence>
<accession>A0AAW1R0T5</accession>
<keyword evidence="5 6" id="KW-0472">Membrane</keyword>
<proteinExistence type="inferred from homology"/>
<keyword evidence="3 6" id="KW-0812">Transmembrane</keyword>
<feature type="transmembrane region" description="Helical" evidence="6">
    <location>
        <begin position="28"/>
        <end position="46"/>
    </location>
</feature>
<dbReference type="PANTHER" id="PTHR13180">
    <property type="entry name" value="SMALL MEMBRANE PROTEIN-RELATED"/>
    <property type="match status" value="1"/>
</dbReference>
<evidence type="ECO:0000256" key="2">
    <source>
        <dbReference type="ARBA" id="ARBA00005335"/>
    </source>
</evidence>
<name>A0AAW1R0T5_9CHLO</name>
<gene>
    <name evidence="7" type="ORF">WJX74_005860</name>
</gene>